<comment type="caution">
    <text evidence="1">The sequence shown here is derived from an EMBL/GenBank/DDBJ whole genome shotgun (WGS) entry which is preliminary data.</text>
</comment>
<dbReference type="RefSeq" id="WP_202199211.1">
    <property type="nucleotide sequence ID" value="NZ_BAAATO010000005.1"/>
</dbReference>
<organism evidence="1 2">
    <name type="scientific">Streptomyces spororaveus</name>
    <dbReference type="NCBI Taxonomy" id="284039"/>
    <lineage>
        <taxon>Bacteria</taxon>
        <taxon>Bacillati</taxon>
        <taxon>Actinomycetota</taxon>
        <taxon>Actinomycetes</taxon>
        <taxon>Kitasatosporales</taxon>
        <taxon>Streptomycetaceae</taxon>
        <taxon>Streptomyces</taxon>
    </lineage>
</organism>
<gene>
    <name evidence="1" type="ORF">Sspor_26500</name>
</gene>
<dbReference type="Pfam" id="PF19944">
    <property type="entry name" value="DUF6406"/>
    <property type="match status" value="1"/>
</dbReference>
<dbReference type="Proteomes" id="UP000608522">
    <property type="component" value="Unassembled WGS sequence"/>
</dbReference>
<evidence type="ECO:0000313" key="1">
    <source>
        <dbReference type="EMBL" id="GHI77089.1"/>
    </source>
</evidence>
<dbReference type="EMBL" id="BNED01000005">
    <property type="protein sequence ID" value="GHI77089.1"/>
    <property type="molecule type" value="Genomic_DNA"/>
</dbReference>
<protein>
    <submittedName>
        <fullName evidence="1">Uncharacterized protein</fullName>
    </submittedName>
</protein>
<keyword evidence="2" id="KW-1185">Reference proteome</keyword>
<evidence type="ECO:0000313" key="2">
    <source>
        <dbReference type="Proteomes" id="UP000608522"/>
    </source>
</evidence>
<reference evidence="2" key="1">
    <citation type="submission" date="2023-07" db="EMBL/GenBank/DDBJ databases">
        <title>Whole genome shotgun sequence of Streptomyces spororaveus NBRC 15456.</title>
        <authorList>
            <person name="Komaki H."/>
            <person name="Tamura T."/>
        </authorList>
    </citation>
    <scope>NUCLEOTIDE SEQUENCE [LARGE SCALE GENOMIC DNA]</scope>
    <source>
        <strain evidence="2">NBRC 15456</strain>
    </source>
</reference>
<sequence>MTAEISIRHGVQRKAGGAFFGVIHVDARPGYPLTVRLGVDDGEERQYTLEPGDTFPVHDETWVLDRVDDPSGNWRVVIRKAE</sequence>
<proteinExistence type="predicted"/>
<name>A0ABQ3T9N9_9ACTN</name>
<accession>A0ABQ3T9N9</accession>
<dbReference type="InterPro" id="IPR045642">
    <property type="entry name" value="DUF6406"/>
</dbReference>